<sequence length="108" mass="12749">MRSRNLQIPTRTLPRQVLRTDVLSNPGTRHGGSASAEQAFDWNIEREWFDERARATKRHELDDRRLWTGGPNSADGDDEDLSNSYYYDDFSMWPYRQQERDESLTLPE</sequence>
<evidence type="ECO:0000313" key="2">
    <source>
        <dbReference type="EMBL" id="KAG5640277.1"/>
    </source>
</evidence>
<dbReference type="OrthoDB" id="5579860at2759"/>
<proteinExistence type="predicted"/>
<dbReference type="Proteomes" id="UP000775547">
    <property type="component" value="Unassembled WGS sequence"/>
</dbReference>
<reference evidence="2" key="1">
    <citation type="submission" date="2020-07" db="EMBL/GenBank/DDBJ databases">
        <authorList>
            <person name="Nieuwenhuis M."/>
            <person name="Van De Peppel L.J.J."/>
        </authorList>
    </citation>
    <scope>NUCLEOTIDE SEQUENCE</scope>
    <source>
        <strain evidence="2">AP01</strain>
        <tissue evidence="2">Mycelium</tissue>
    </source>
</reference>
<name>A0A9P7FXB4_9AGAR</name>
<keyword evidence="3" id="KW-1185">Reference proteome</keyword>
<gene>
    <name evidence="2" type="ORF">DXG03_009555</name>
</gene>
<feature type="region of interest" description="Disordered" evidence="1">
    <location>
        <begin position="60"/>
        <end position="81"/>
    </location>
</feature>
<accession>A0A9P7FXB4</accession>
<organism evidence="2 3">
    <name type="scientific">Asterophora parasitica</name>
    <dbReference type="NCBI Taxonomy" id="117018"/>
    <lineage>
        <taxon>Eukaryota</taxon>
        <taxon>Fungi</taxon>
        <taxon>Dikarya</taxon>
        <taxon>Basidiomycota</taxon>
        <taxon>Agaricomycotina</taxon>
        <taxon>Agaricomycetes</taxon>
        <taxon>Agaricomycetidae</taxon>
        <taxon>Agaricales</taxon>
        <taxon>Tricholomatineae</taxon>
        <taxon>Lyophyllaceae</taxon>
        <taxon>Asterophora</taxon>
    </lineage>
</organism>
<evidence type="ECO:0000256" key="1">
    <source>
        <dbReference type="SAM" id="MobiDB-lite"/>
    </source>
</evidence>
<comment type="caution">
    <text evidence="2">The sequence shown here is derived from an EMBL/GenBank/DDBJ whole genome shotgun (WGS) entry which is preliminary data.</text>
</comment>
<dbReference type="AlphaFoldDB" id="A0A9P7FXB4"/>
<reference evidence="2" key="2">
    <citation type="submission" date="2021-10" db="EMBL/GenBank/DDBJ databases">
        <title>Phylogenomics reveals ancestral predisposition of the termite-cultivated fungus Termitomyces towards a domesticated lifestyle.</title>
        <authorList>
            <person name="Auxier B."/>
            <person name="Grum-Grzhimaylo A."/>
            <person name="Cardenas M.E."/>
            <person name="Lodge J.D."/>
            <person name="Laessoe T."/>
            <person name="Pedersen O."/>
            <person name="Smith M.E."/>
            <person name="Kuyper T.W."/>
            <person name="Franco-Molano E.A."/>
            <person name="Baroni T.J."/>
            <person name="Aanen D.K."/>
        </authorList>
    </citation>
    <scope>NUCLEOTIDE SEQUENCE</scope>
    <source>
        <strain evidence="2">AP01</strain>
        <tissue evidence="2">Mycelium</tissue>
    </source>
</reference>
<protein>
    <submittedName>
        <fullName evidence="2">Uncharacterized protein</fullName>
    </submittedName>
</protein>
<evidence type="ECO:0000313" key="3">
    <source>
        <dbReference type="Proteomes" id="UP000775547"/>
    </source>
</evidence>
<dbReference type="EMBL" id="JABCKV010000919">
    <property type="protein sequence ID" value="KAG5640277.1"/>
    <property type="molecule type" value="Genomic_DNA"/>
</dbReference>